<sequence length="115" mass="12656">MEAILDMLNLHDSNLEMINAIATLITALLKYRLYGPLLLLLLLMLVWLVSSNEQVNGLLPSSVPFSLTIHSQIVPVTPSSVRSAIVTLMPKICIIPYPGVAQGQGDCKSHHRVQR</sequence>
<name>A0A182MSN1_9DIPT</name>
<organism evidence="2 3">
    <name type="scientific">Anopheles culicifacies</name>
    <dbReference type="NCBI Taxonomy" id="139723"/>
    <lineage>
        <taxon>Eukaryota</taxon>
        <taxon>Metazoa</taxon>
        <taxon>Ecdysozoa</taxon>
        <taxon>Arthropoda</taxon>
        <taxon>Hexapoda</taxon>
        <taxon>Insecta</taxon>
        <taxon>Pterygota</taxon>
        <taxon>Neoptera</taxon>
        <taxon>Endopterygota</taxon>
        <taxon>Diptera</taxon>
        <taxon>Nematocera</taxon>
        <taxon>Culicoidea</taxon>
        <taxon>Culicidae</taxon>
        <taxon>Anophelinae</taxon>
        <taxon>Anopheles</taxon>
        <taxon>culicifacies species complex</taxon>
    </lineage>
</organism>
<dbReference type="EnsemblMetazoa" id="ACUA025322-RA">
    <property type="protein sequence ID" value="ACUA025322-PA"/>
    <property type="gene ID" value="ACUA025322"/>
</dbReference>
<evidence type="ECO:0000256" key="1">
    <source>
        <dbReference type="SAM" id="Phobius"/>
    </source>
</evidence>
<reference evidence="3" key="1">
    <citation type="submission" date="2013-09" db="EMBL/GenBank/DDBJ databases">
        <title>The Genome Sequence of Anopheles culicifacies species A.</title>
        <authorList>
            <consortium name="The Broad Institute Genomics Platform"/>
            <person name="Neafsey D.E."/>
            <person name="Besansky N."/>
            <person name="Howell P."/>
            <person name="Walton C."/>
            <person name="Young S.K."/>
            <person name="Zeng Q."/>
            <person name="Gargeya S."/>
            <person name="Fitzgerald M."/>
            <person name="Haas B."/>
            <person name="Abouelleil A."/>
            <person name="Allen A.W."/>
            <person name="Alvarado L."/>
            <person name="Arachchi H.M."/>
            <person name="Berlin A.M."/>
            <person name="Chapman S.B."/>
            <person name="Gainer-Dewar J."/>
            <person name="Goldberg J."/>
            <person name="Griggs A."/>
            <person name="Gujja S."/>
            <person name="Hansen M."/>
            <person name="Howarth C."/>
            <person name="Imamovic A."/>
            <person name="Ireland A."/>
            <person name="Larimer J."/>
            <person name="McCowan C."/>
            <person name="Murphy C."/>
            <person name="Pearson M."/>
            <person name="Poon T.W."/>
            <person name="Priest M."/>
            <person name="Roberts A."/>
            <person name="Saif S."/>
            <person name="Shea T."/>
            <person name="Sisk P."/>
            <person name="Sykes S."/>
            <person name="Wortman J."/>
            <person name="Nusbaum C."/>
            <person name="Birren B."/>
        </authorList>
    </citation>
    <scope>NUCLEOTIDE SEQUENCE [LARGE SCALE GENOMIC DNA]</scope>
    <source>
        <strain evidence="3">A-37</strain>
    </source>
</reference>
<reference evidence="2" key="2">
    <citation type="submission" date="2020-05" db="UniProtKB">
        <authorList>
            <consortium name="EnsemblMetazoa"/>
        </authorList>
    </citation>
    <scope>IDENTIFICATION</scope>
    <source>
        <strain evidence="2">A-37</strain>
    </source>
</reference>
<dbReference type="Proteomes" id="UP000075883">
    <property type="component" value="Unassembled WGS sequence"/>
</dbReference>
<evidence type="ECO:0000313" key="2">
    <source>
        <dbReference type="EnsemblMetazoa" id="ACUA025322-PA"/>
    </source>
</evidence>
<dbReference type="EMBL" id="AXCM01006046">
    <property type="status" value="NOT_ANNOTATED_CDS"/>
    <property type="molecule type" value="Genomic_DNA"/>
</dbReference>
<keyword evidence="3" id="KW-1185">Reference proteome</keyword>
<protein>
    <submittedName>
        <fullName evidence="2">Uncharacterized protein</fullName>
    </submittedName>
</protein>
<proteinExistence type="predicted"/>
<keyword evidence="1" id="KW-1133">Transmembrane helix</keyword>
<feature type="transmembrane region" description="Helical" evidence="1">
    <location>
        <begin position="33"/>
        <end position="50"/>
    </location>
</feature>
<keyword evidence="1" id="KW-0472">Membrane</keyword>
<dbReference type="VEuPathDB" id="VectorBase:ACUA025322"/>
<keyword evidence="1" id="KW-0812">Transmembrane</keyword>
<dbReference type="AlphaFoldDB" id="A0A182MSN1"/>
<accession>A0A182MSN1</accession>
<evidence type="ECO:0000313" key="3">
    <source>
        <dbReference type="Proteomes" id="UP000075883"/>
    </source>
</evidence>